<keyword evidence="1" id="KW-0812">Transmembrane</keyword>
<keyword evidence="3" id="KW-1185">Reference proteome</keyword>
<keyword evidence="1" id="KW-0472">Membrane</keyword>
<accession>A0A7Z7FF40</accession>
<gene>
    <name evidence="2" type="ORF">SAMN04487926_103129</name>
</gene>
<name>A0A7Z7FF40_9BURK</name>
<evidence type="ECO:0000256" key="1">
    <source>
        <dbReference type="SAM" id="Phobius"/>
    </source>
</evidence>
<organism evidence="2 3">
    <name type="scientific">Paraburkholderia steynii</name>
    <dbReference type="NCBI Taxonomy" id="1245441"/>
    <lineage>
        <taxon>Bacteria</taxon>
        <taxon>Pseudomonadati</taxon>
        <taxon>Pseudomonadota</taxon>
        <taxon>Betaproteobacteria</taxon>
        <taxon>Burkholderiales</taxon>
        <taxon>Burkholderiaceae</taxon>
        <taxon>Paraburkholderia</taxon>
    </lineage>
</organism>
<feature type="transmembrane region" description="Helical" evidence="1">
    <location>
        <begin position="352"/>
        <end position="374"/>
    </location>
</feature>
<proteinExistence type="predicted"/>
<feature type="transmembrane region" description="Helical" evidence="1">
    <location>
        <begin position="389"/>
        <end position="406"/>
    </location>
</feature>
<reference evidence="2" key="1">
    <citation type="submission" date="2016-10" db="EMBL/GenBank/DDBJ databases">
        <authorList>
            <person name="Varghese N."/>
            <person name="Submissions S."/>
        </authorList>
    </citation>
    <scope>NUCLEOTIDE SEQUENCE [LARGE SCALE GENOMIC DNA]</scope>
    <source>
        <strain evidence="2">YR281</strain>
    </source>
</reference>
<keyword evidence="1" id="KW-1133">Transmembrane helix</keyword>
<comment type="caution">
    <text evidence="2">The sequence shown here is derived from an EMBL/GenBank/DDBJ whole genome shotgun (WGS) entry which is preliminary data.</text>
</comment>
<dbReference type="EMBL" id="FNDI01000003">
    <property type="protein sequence ID" value="SDH26306.1"/>
    <property type="molecule type" value="Genomic_DNA"/>
</dbReference>
<sequence length="425" mass="46663">MKADDRYSVGAILTATPASSSIGLHAIPLQASAFEGMWSGSTSCRLVRLRLKHRRLPRYPRMMRRRPRLGNAAHARDRDTIESRSVQRTFATNPRYNYVNRGTGNVKPRWSLLALPHWNGINAFIAFACMAIGIAGILITLRTSNPENTTGTLRVQRWSASSIIPPEFIPNGDTSLIDLKAGGQRIAPGHLQLRVYIIGNQTGRHITPQDFDSPITLHAISGYKILDVETKVPGNRPPIVVTRTGLSTAVIAPTLINAGESFSIKLLMATPKPAPLIEDPFVGDEGVIQWTAAIRGVDLAVTGFDRPQTQWLDEYAAGFFLMHKANATLAMVAIAFLLSWAQMVRIKLSTPVIRLTYFSTFEIAVRLGFAWAAAESLVSFDDTLLATKVWQNWACIAAYVALLLIPPRKSQDAEGRTENAPQSAA</sequence>
<feature type="transmembrane region" description="Helical" evidence="1">
    <location>
        <begin position="121"/>
        <end position="141"/>
    </location>
</feature>
<dbReference type="Proteomes" id="UP000198900">
    <property type="component" value="Unassembled WGS sequence"/>
</dbReference>
<dbReference type="AlphaFoldDB" id="A0A7Z7FF40"/>
<evidence type="ECO:0000313" key="2">
    <source>
        <dbReference type="EMBL" id="SDH26306.1"/>
    </source>
</evidence>
<evidence type="ECO:0000313" key="3">
    <source>
        <dbReference type="Proteomes" id="UP000198900"/>
    </source>
</evidence>
<protein>
    <submittedName>
        <fullName evidence="2">Uncharacterized protein</fullName>
    </submittedName>
</protein>